<gene>
    <name evidence="1" type="ORF">L6164_012149</name>
</gene>
<evidence type="ECO:0000313" key="2">
    <source>
        <dbReference type="Proteomes" id="UP000828941"/>
    </source>
</evidence>
<accession>A0ACB9PAP8</accession>
<proteinExistence type="predicted"/>
<organism evidence="1 2">
    <name type="scientific">Bauhinia variegata</name>
    <name type="common">Purple orchid tree</name>
    <name type="synonym">Phanera variegata</name>
    <dbReference type="NCBI Taxonomy" id="167791"/>
    <lineage>
        <taxon>Eukaryota</taxon>
        <taxon>Viridiplantae</taxon>
        <taxon>Streptophyta</taxon>
        <taxon>Embryophyta</taxon>
        <taxon>Tracheophyta</taxon>
        <taxon>Spermatophyta</taxon>
        <taxon>Magnoliopsida</taxon>
        <taxon>eudicotyledons</taxon>
        <taxon>Gunneridae</taxon>
        <taxon>Pentapetalae</taxon>
        <taxon>rosids</taxon>
        <taxon>fabids</taxon>
        <taxon>Fabales</taxon>
        <taxon>Fabaceae</taxon>
        <taxon>Cercidoideae</taxon>
        <taxon>Cercideae</taxon>
        <taxon>Bauhiniinae</taxon>
        <taxon>Bauhinia</taxon>
    </lineage>
</organism>
<comment type="caution">
    <text evidence="1">The sequence shown here is derived from an EMBL/GenBank/DDBJ whole genome shotgun (WGS) entry which is preliminary data.</text>
</comment>
<evidence type="ECO:0000313" key="1">
    <source>
        <dbReference type="EMBL" id="KAI4344979.1"/>
    </source>
</evidence>
<name>A0ACB9PAP8_BAUVA</name>
<protein>
    <submittedName>
        <fullName evidence="1">Uncharacterized protein</fullName>
    </submittedName>
</protein>
<keyword evidence="2" id="KW-1185">Reference proteome</keyword>
<sequence>MDRDKRLMRKYFDQLRFVFLCSLIICLASLFFLHHGFLYNGQNGVTFLLVKFADAKHGLVPKPSGFSGHSSGTIDCLIKPTNHTNQKASNREGNRREQMGPTLLIEDNVESVSKHHNTNLAPKPSRLPGNSSETIGFPTKPTSPSNETVSNGEGNWREQMGFTPLVENISEPVSKHPNTNLDPCYGKYVYMYDLPSRFNVDLVKNCHSLLKWFDMCPFMANQGLGPKVKEKPRGKVLSKKGWFVTNQFSLDLIFHNGMKNFKCLTNNSSMASAIYVPYYAGLDVGQYLWGYNVSIRDASPKALVKWLIMQPEWKKMWGRDHFMVGGRIGFDYRRRTDNDYDWGTKLMFLPEASNMSMLSIESLLMTMISQFHTQPISTLQVIMKLWSGKPE</sequence>
<reference evidence="1 2" key="1">
    <citation type="journal article" date="2022" name="DNA Res.">
        <title>Chromosomal-level genome assembly of the orchid tree Bauhinia variegata (Leguminosae; Cercidoideae) supports the allotetraploid origin hypothesis of Bauhinia.</title>
        <authorList>
            <person name="Zhong Y."/>
            <person name="Chen Y."/>
            <person name="Zheng D."/>
            <person name="Pang J."/>
            <person name="Liu Y."/>
            <person name="Luo S."/>
            <person name="Meng S."/>
            <person name="Qian L."/>
            <person name="Wei D."/>
            <person name="Dai S."/>
            <person name="Zhou R."/>
        </authorList>
    </citation>
    <scope>NUCLEOTIDE SEQUENCE [LARGE SCALE GENOMIC DNA]</scope>
    <source>
        <strain evidence="1">BV-YZ2020</strain>
    </source>
</reference>
<dbReference type="EMBL" id="CM039430">
    <property type="protein sequence ID" value="KAI4344979.1"/>
    <property type="molecule type" value="Genomic_DNA"/>
</dbReference>
<dbReference type="Proteomes" id="UP000828941">
    <property type="component" value="Chromosome 5"/>
</dbReference>